<sequence>MLPPSVKQTLWSYDTDKIDKTKDKRLIISQVLNFGSKDATDWAIDNYGKKIIKTVAMSIPKGQWGKKSLNYWSLILGFDQNQIKPRFN</sequence>
<dbReference type="Pfam" id="PF21956">
    <property type="entry name" value="DUF6922"/>
    <property type="match status" value="1"/>
</dbReference>
<dbReference type="STRING" id="1805376.AUK05_01325"/>
<proteinExistence type="predicted"/>
<accession>A0A1J5HPV7</accession>
<feature type="domain" description="DUF6922" evidence="1">
    <location>
        <begin position="7"/>
        <end position="55"/>
    </location>
</feature>
<evidence type="ECO:0000313" key="3">
    <source>
        <dbReference type="Proteomes" id="UP000182344"/>
    </source>
</evidence>
<comment type="caution">
    <text evidence="2">The sequence shown here is derived from an EMBL/GenBank/DDBJ whole genome shotgun (WGS) entry which is preliminary data.</text>
</comment>
<reference evidence="2 3" key="1">
    <citation type="journal article" date="2016" name="Environ. Microbiol.">
        <title>Genomic resolution of a cold subsurface aquifer community provides metabolic insights for novel microbes adapted to high CO concentrations.</title>
        <authorList>
            <person name="Probst A.J."/>
            <person name="Castelle C.J."/>
            <person name="Singh A."/>
            <person name="Brown C.T."/>
            <person name="Anantharaman K."/>
            <person name="Sharon I."/>
            <person name="Hug L.A."/>
            <person name="Burstein D."/>
            <person name="Emerson J.B."/>
            <person name="Thomas B.C."/>
            <person name="Banfield J.F."/>
        </authorList>
    </citation>
    <scope>NUCLEOTIDE SEQUENCE [LARGE SCALE GENOMIC DNA]</scope>
    <source>
        <strain evidence="2">CG2_30_35_20</strain>
    </source>
</reference>
<protein>
    <recommendedName>
        <fullName evidence="1">DUF6922 domain-containing protein</fullName>
    </recommendedName>
</protein>
<dbReference type="InterPro" id="IPR053830">
    <property type="entry name" value="DUF6922"/>
</dbReference>
<name>A0A1J5HPV7_9BACT</name>
<dbReference type="AlphaFoldDB" id="A0A1J5HPV7"/>
<gene>
    <name evidence="2" type="ORF">AUK05_01325</name>
</gene>
<evidence type="ECO:0000259" key="1">
    <source>
        <dbReference type="Pfam" id="PF21956"/>
    </source>
</evidence>
<dbReference type="Proteomes" id="UP000182344">
    <property type="component" value="Unassembled WGS sequence"/>
</dbReference>
<evidence type="ECO:0000313" key="2">
    <source>
        <dbReference type="EMBL" id="OIP87365.1"/>
    </source>
</evidence>
<dbReference type="EMBL" id="MNZO01000020">
    <property type="protein sequence ID" value="OIP87365.1"/>
    <property type="molecule type" value="Genomic_DNA"/>
</dbReference>
<organism evidence="2 3">
    <name type="scientific">Candidatus Shapirobacteria bacterium CG2_30_35_20</name>
    <dbReference type="NCBI Taxonomy" id="1805376"/>
    <lineage>
        <taxon>Bacteria</taxon>
        <taxon>Candidatus Shapironibacteriota</taxon>
    </lineage>
</organism>